<feature type="region of interest" description="Disordered" evidence="1">
    <location>
        <begin position="144"/>
        <end position="183"/>
    </location>
</feature>
<gene>
    <name evidence="2" type="ORF">PPERSA_02106</name>
</gene>
<dbReference type="EMBL" id="LDAU01000254">
    <property type="protein sequence ID" value="KRW98329.1"/>
    <property type="molecule type" value="Genomic_DNA"/>
</dbReference>
<protein>
    <submittedName>
        <fullName evidence="2">Uncharacterized protein</fullName>
    </submittedName>
</protein>
<keyword evidence="3" id="KW-1185">Reference proteome</keyword>
<feature type="compositionally biased region" description="Basic residues" evidence="1">
    <location>
        <begin position="158"/>
        <end position="174"/>
    </location>
</feature>
<evidence type="ECO:0000313" key="2">
    <source>
        <dbReference type="EMBL" id="KRW98329.1"/>
    </source>
</evidence>
<feature type="compositionally biased region" description="Basic residues" evidence="1">
    <location>
        <begin position="346"/>
        <end position="356"/>
    </location>
</feature>
<sequence length="356" mass="43156">MISLIFFGEKLCFSYQFALNSKSIYNENLNFQQIKQFKEHQEEQYNKQIEKFVNQNQFNDKEKYSFNLMVQVYNNLCLKLNNVIKDKQYQNQRDQVQNEQDQNEIFQQKYSHIFTIQKENQNKQEQKAKQKNMEQEVLNEKLNNQLSSDDDDGINNHKGQKKKQKKIVKNTKKKKAEDYQNQEQIQQNEELNFKPLTDKERRYYKIYKTYSLSQDSNNQQYHIQFNQSDIKDKQTQRNVISRNFQVEQEINSLQYKLELYQNTNKAKDFIQSPSKMGTEQQKQFYSQVFFAKKKDDQVQNQTIILNNKDLLENQKSQNDSQNQEVNNEKLQKLENEKQIQQQKDERKRKKGFCQLI</sequence>
<reference evidence="2 3" key="1">
    <citation type="journal article" date="2015" name="Sci. Rep.">
        <title>Genome of the facultative scuticociliatosis pathogen Pseudocohnilembus persalinus provides insight into its virulence through horizontal gene transfer.</title>
        <authorList>
            <person name="Xiong J."/>
            <person name="Wang G."/>
            <person name="Cheng J."/>
            <person name="Tian M."/>
            <person name="Pan X."/>
            <person name="Warren A."/>
            <person name="Jiang C."/>
            <person name="Yuan D."/>
            <person name="Miao W."/>
        </authorList>
    </citation>
    <scope>NUCLEOTIDE SEQUENCE [LARGE SCALE GENOMIC DNA]</scope>
    <source>
        <strain evidence="2">36N120E</strain>
    </source>
</reference>
<evidence type="ECO:0000313" key="3">
    <source>
        <dbReference type="Proteomes" id="UP000054937"/>
    </source>
</evidence>
<name>A0A0V0Q7W9_PSEPJ</name>
<dbReference type="AlphaFoldDB" id="A0A0V0Q7W9"/>
<feature type="region of interest" description="Disordered" evidence="1">
    <location>
        <begin position="311"/>
        <end position="356"/>
    </location>
</feature>
<dbReference type="Proteomes" id="UP000054937">
    <property type="component" value="Unassembled WGS sequence"/>
</dbReference>
<feature type="compositionally biased region" description="Polar residues" evidence="1">
    <location>
        <begin position="313"/>
        <end position="325"/>
    </location>
</feature>
<evidence type="ECO:0000256" key="1">
    <source>
        <dbReference type="SAM" id="MobiDB-lite"/>
    </source>
</evidence>
<comment type="caution">
    <text evidence="2">The sequence shown here is derived from an EMBL/GenBank/DDBJ whole genome shotgun (WGS) entry which is preliminary data.</text>
</comment>
<feature type="compositionally biased region" description="Basic and acidic residues" evidence="1">
    <location>
        <begin position="326"/>
        <end position="345"/>
    </location>
</feature>
<proteinExistence type="predicted"/>
<dbReference type="InParanoid" id="A0A0V0Q7W9"/>
<accession>A0A0V0Q7W9</accession>
<organism evidence="2 3">
    <name type="scientific">Pseudocohnilembus persalinus</name>
    <name type="common">Ciliate</name>
    <dbReference type="NCBI Taxonomy" id="266149"/>
    <lineage>
        <taxon>Eukaryota</taxon>
        <taxon>Sar</taxon>
        <taxon>Alveolata</taxon>
        <taxon>Ciliophora</taxon>
        <taxon>Intramacronucleata</taxon>
        <taxon>Oligohymenophorea</taxon>
        <taxon>Scuticociliatia</taxon>
        <taxon>Philasterida</taxon>
        <taxon>Pseudocohnilembidae</taxon>
        <taxon>Pseudocohnilembus</taxon>
    </lineage>
</organism>